<dbReference type="Pfam" id="PF25583">
    <property type="entry name" value="WCX"/>
    <property type="match status" value="1"/>
</dbReference>
<dbReference type="Proteomes" id="UP000323824">
    <property type="component" value="Chromosome"/>
</dbReference>
<name>A0A5C1Q7M9_9SPIO</name>
<organism evidence="3 4">
    <name type="scientific">Thiospirochaeta perfilievii</name>
    <dbReference type="NCBI Taxonomy" id="252967"/>
    <lineage>
        <taxon>Bacteria</taxon>
        <taxon>Pseudomonadati</taxon>
        <taxon>Spirochaetota</taxon>
        <taxon>Spirochaetia</taxon>
        <taxon>Spirochaetales</taxon>
        <taxon>Spirochaetaceae</taxon>
        <taxon>Thiospirochaeta</taxon>
    </lineage>
</organism>
<dbReference type="PANTHER" id="PTHR34580">
    <property type="match status" value="1"/>
</dbReference>
<gene>
    <name evidence="3" type="ORF">EW093_00885</name>
</gene>
<dbReference type="KEGG" id="sper:EW093_00885"/>
<sequence length="307" mass="35720">MAEKEGNKFERMMRILAKLSQYSWMTGQEIADMLGVNKRTVFRYINDINIPFEEGGIGLIESGREGYRLYDTNFLDTLKGIDNMYTIAAIQTSPFGQTLTSNNIFKNDILNKIAPKLNRAHYINDKILKHLLDALIQNRILEVEYNKEGNIKTYLILPLRIISNTGTEYLNLYCFNDGYEKILNFVISKIVNITPKDKCNNKILIGEKLAYINNRWGTFVSGPQEFEDDVKFEVDDSMYLKLLSQPLHSTQQYINENGKHIFSLQVHNLQEFARWTITFGDHITVLESDRVIESILWHANRLLEKYE</sequence>
<dbReference type="Gene3D" id="1.10.10.10">
    <property type="entry name" value="Winged helix-like DNA-binding domain superfamily/Winged helix DNA-binding domain"/>
    <property type="match status" value="1"/>
</dbReference>
<protein>
    <submittedName>
        <fullName evidence="3">WYL domain-containing protein</fullName>
    </submittedName>
</protein>
<dbReference type="InterPro" id="IPR026881">
    <property type="entry name" value="WYL_dom"/>
</dbReference>
<keyword evidence="4" id="KW-1185">Reference proteome</keyword>
<dbReference type="PANTHER" id="PTHR34580:SF1">
    <property type="entry name" value="PROTEIN PAFC"/>
    <property type="match status" value="1"/>
</dbReference>
<accession>A0A5C1Q7M9</accession>
<dbReference type="AlphaFoldDB" id="A0A5C1Q7M9"/>
<dbReference type="RefSeq" id="WP_149566578.1">
    <property type="nucleotide sequence ID" value="NZ_CP035807.1"/>
</dbReference>
<evidence type="ECO:0000313" key="3">
    <source>
        <dbReference type="EMBL" id="QEN03318.1"/>
    </source>
</evidence>
<dbReference type="OrthoDB" id="9767131at2"/>
<evidence type="ECO:0000259" key="2">
    <source>
        <dbReference type="Pfam" id="PF25583"/>
    </source>
</evidence>
<evidence type="ECO:0000259" key="1">
    <source>
        <dbReference type="Pfam" id="PF13280"/>
    </source>
</evidence>
<dbReference type="EMBL" id="CP035807">
    <property type="protein sequence ID" value="QEN03318.1"/>
    <property type="molecule type" value="Genomic_DNA"/>
</dbReference>
<dbReference type="InterPro" id="IPR036388">
    <property type="entry name" value="WH-like_DNA-bd_sf"/>
</dbReference>
<dbReference type="PROSITE" id="PS52050">
    <property type="entry name" value="WYL"/>
    <property type="match status" value="1"/>
</dbReference>
<dbReference type="InterPro" id="IPR051534">
    <property type="entry name" value="CBASS_pafABC_assoc_protein"/>
</dbReference>
<reference evidence="3 4" key="1">
    <citation type="submission" date="2019-02" db="EMBL/GenBank/DDBJ databases">
        <authorList>
            <person name="Fomenkov A."/>
            <person name="Dubinina G."/>
            <person name="Grabovich M."/>
            <person name="Vincze T."/>
            <person name="Roberts R.J."/>
        </authorList>
    </citation>
    <scope>NUCLEOTIDE SEQUENCE [LARGE SCALE GENOMIC DNA]</scope>
    <source>
        <strain evidence="3 4">P</strain>
    </source>
</reference>
<proteinExistence type="predicted"/>
<evidence type="ECO:0000313" key="4">
    <source>
        <dbReference type="Proteomes" id="UP000323824"/>
    </source>
</evidence>
<dbReference type="InterPro" id="IPR057727">
    <property type="entry name" value="WCX_dom"/>
</dbReference>
<feature type="domain" description="WCX" evidence="2">
    <location>
        <begin position="254"/>
        <end position="296"/>
    </location>
</feature>
<dbReference type="Pfam" id="PF13280">
    <property type="entry name" value="WYL"/>
    <property type="match status" value="1"/>
</dbReference>
<reference evidence="3 4" key="2">
    <citation type="submission" date="2019-09" db="EMBL/GenBank/DDBJ databases">
        <title>Complete Genome Sequence and Methylome Analysis of free living Spirochaetas.</title>
        <authorList>
            <person name="Leshcheva N."/>
            <person name="Mikheeva N."/>
        </authorList>
    </citation>
    <scope>NUCLEOTIDE SEQUENCE [LARGE SCALE GENOMIC DNA]</scope>
    <source>
        <strain evidence="3 4">P</strain>
    </source>
</reference>
<feature type="domain" description="WYL" evidence="1">
    <location>
        <begin position="127"/>
        <end position="194"/>
    </location>
</feature>